<evidence type="ECO:0000313" key="5">
    <source>
        <dbReference type="EMBL" id="KAJ8436861.1"/>
    </source>
</evidence>
<dbReference type="InterPro" id="IPR046848">
    <property type="entry name" value="E_motif"/>
</dbReference>
<feature type="repeat" description="PPR" evidence="3">
    <location>
        <begin position="22"/>
        <end position="52"/>
    </location>
</feature>
<dbReference type="Gene3D" id="1.25.40.10">
    <property type="entry name" value="Tetratricopeptide repeat domain"/>
    <property type="match status" value="2"/>
</dbReference>
<keyword evidence="6" id="KW-1185">Reference proteome</keyword>
<accession>A0A9Q1QCW3</accession>
<comment type="caution">
    <text evidence="5">The sequence shown here is derived from an EMBL/GenBank/DDBJ whole genome shotgun (WGS) entry which is preliminary data.</text>
</comment>
<dbReference type="InterPro" id="IPR032867">
    <property type="entry name" value="DYW_dom"/>
</dbReference>
<sequence>MYAQCGELASAPQVFDKSLLRDAVSFAALITAYVSRGYLEDARKLFDEIPVRDVVSWNAMIAEYAQNGQHDESLSFFREMLRVGVTPDESTMDHGCLELGNWVRSWIDKNGQGTNLRLVNALIDMYAKYVDLETARDLFEGLPQRDLISWNVMIGGYMHGRFYKEALSLFRHMLELHVKPSDVTFLGVLPACAHLGALDYGKWIHAYVDRNFKHLTNTGLWTSLIDMCAKCGNIDAGKQVFDNVETKSSASWNALIIGLDMQGGATQAFHLFSRIVIEGFRPDDITFIGVLSVCSHAGLVDLGPKYFNSMIQDYKITPKLQHYGCMIDLLAGAGLFEEAEGLMGTMERAPDGAIWGSLLAACKLHKKVEMAEKLANHLFEVEPNNPSPYVLLSNIYAGTGRWDDVARIRTRLNDPGIKKVPGCTSIEVNSIVHEFLVGDKLRPQGKEIYERLDEIDKLLEINGHVPDTSEVLYDMDEDWKEGALSHHSERLAISYGLISTKPGTTIRIVKNLRVCGNCQSATKLISKIFNREMIARDCNRFHHFKDGLCSCMDQW</sequence>
<evidence type="ECO:0000256" key="1">
    <source>
        <dbReference type="ARBA" id="ARBA00006643"/>
    </source>
</evidence>
<keyword evidence="2" id="KW-0677">Repeat</keyword>
<dbReference type="InterPro" id="IPR011990">
    <property type="entry name" value="TPR-like_helical_dom_sf"/>
</dbReference>
<dbReference type="NCBIfam" id="TIGR00756">
    <property type="entry name" value="PPR"/>
    <property type="match status" value="3"/>
</dbReference>
<dbReference type="InterPro" id="IPR002885">
    <property type="entry name" value="PPR_rpt"/>
</dbReference>
<dbReference type="AlphaFoldDB" id="A0A9Q1QCW3"/>
<dbReference type="Pfam" id="PF14432">
    <property type="entry name" value="DYW_deaminase"/>
    <property type="match status" value="1"/>
</dbReference>
<evidence type="ECO:0000256" key="2">
    <source>
        <dbReference type="ARBA" id="ARBA00022737"/>
    </source>
</evidence>
<dbReference type="Pfam" id="PF20431">
    <property type="entry name" value="E_motif"/>
    <property type="match status" value="1"/>
</dbReference>
<dbReference type="EMBL" id="JAKOGI010000326">
    <property type="protein sequence ID" value="KAJ8436861.1"/>
    <property type="molecule type" value="Genomic_DNA"/>
</dbReference>
<dbReference type="FunFam" id="1.25.40.10:FF:000184">
    <property type="entry name" value="Pentatricopeptide repeat-containing protein, chloroplastic"/>
    <property type="match status" value="1"/>
</dbReference>
<dbReference type="OrthoDB" id="185373at2759"/>
<evidence type="ECO:0000259" key="4">
    <source>
        <dbReference type="Pfam" id="PF14432"/>
    </source>
</evidence>
<dbReference type="GO" id="GO:0009451">
    <property type="term" value="P:RNA modification"/>
    <property type="evidence" value="ECO:0007669"/>
    <property type="project" value="InterPro"/>
</dbReference>
<protein>
    <recommendedName>
        <fullName evidence="4">DYW domain-containing protein</fullName>
    </recommendedName>
</protein>
<comment type="similarity">
    <text evidence="1">Belongs to the PPR family. PCMP-H subfamily.</text>
</comment>
<gene>
    <name evidence="5" type="ORF">Cgig2_026185</name>
</gene>
<organism evidence="5 6">
    <name type="scientific">Carnegiea gigantea</name>
    <dbReference type="NCBI Taxonomy" id="171969"/>
    <lineage>
        <taxon>Eukaryota</taxon>
        <taxon>Viridiplantae</taxon>
        <taxon>Streptophyta</taxon>
        <taxon>Embryophyta</taxon>
        <taxon>Tracheophyta</taxon>
        <taxon>Spermatophyta</taxon>
        <taxon>Magnoliopsida</taxon>
        <taxon>eudicotyledons</taxon>
        <taxon>Gunneridae</taxon>
        <taxon>Pentapetalae</taxon>
        <taxon>Caryophyllales</taxon>
        <taxon>Cactineae</taxon>
        <taxon>Cactaceae</taxon>
        <taxon>Cactoideae</taxon>
        <taxon>Echinocereeae</taxon>
        <taxon>Carnegiea</taxon>
    </lineage>
</organism>
<proteinExistence type="inferred from homology"/>
<dbReference type="PANTHER" id="PTHR47926">
    <property type="entry name" value="PENTATRICOPEPTIDE REPEAT-CONTAINING PROTEIN"/>
    <property type="match status" value="1"/>
</dbReference>
<reference evidence="5" key="1">
    <citation type="submission" date="2022-04" db="EMBL/GenBank/DDBJ databases">
        <title>Carnegiea gigantea Genome sequencing and assembly v2.</title>
        <authorList>
            <person name="Copetti D."/>
            <person name="Sanderson M.J."/>
            <person name="Burquez A."/>
            <person name="Wojciechowski M.F."/>
        </authorList>
    </citation>
    <scope>NUCLEOTIDE SEQUENCE</scope>
    <source>
        <strain evidence="5">SGP5-SGP5p</strain>
        <tissue evidence="5">Aerial part</tissue>
    </source>
</reference>
<dbReference type="GO" id="GO:0003723">
    <property type="term" value="F:RNA binding"/>
    <property type="evidence" value="ECO:0007669"/>
    <property type="project" value="InterPro"/>
</dbReference>
<dbReference type="Pfam" id="PF13041">
    <property type="entry name" value="PPR_2"/>
    <property type="match status" value="2"/>
</dbReference>
<feature type="repeat" description="PPR" evidence="3">
    <location>
        <begin position="146"/>
        <end position="180"/>
    </location>
</feature>
<feature type="repeat" description="PPR" evidence="3">
    <location>
        <begin position="248"/>
        <end position="282"/>
    </location>
</feature>
<dbReference type="Proteomes" id="UP001153076">
    <property type="component" value="Unassembled WGS sequence"/>
</dbReference>
<feature type="repeat" description="PPR" evidence="3">
    <location>
        <begin position="53"/>
        <end position="87"/>
    </location>
</feature>
<dbReference type="SUPFAM" id="SSF48452">
    <property type="entry name" value="TPR-like"/>
    <property type="match status" value="2"/>
</dbReference>
<name>A0A9Q1QCW3_9CARY</name>
<dbReference type="FunFam" id="1.25.40.10:FF:000436">
    <property type="entry name" value="Pentatricopeptide repeat-containing protein At5g39350 family"/>
    <property type="match status" value="1"/>
</dbReference>
<dbReference type="InterPro" id="IPR046960">
    <property type="entry name" value="PPR_At4g14850-like_plant"/>
</dbReference>
<feature type="domain" description="DYW" evidence="4">
    <location>
        <begin position="463"/>
        <end position="555"/>
    </location>
</feature>
<dbReference type="GO" id="GO:0008270">
    <property type="term" value="F:zinc ion binding"/>
    <property type="evidence" value="ECO:0007669"/>
    <property type="project" value="InterPro"/>
</dbReference>
<evidence type="ECO:0000256" key="3">
    <source>
        <dbReference type="PROSITE-ProRule" id="PRU00708"/>
    </source>
</evidence>
<dbReference type="PROSITE" id="PS51375">
    <property type="entry name" value="PPR"/>
    <property type="match status" value="4"/>
</dbReference>
<evidence type="ECO:0000313" key="6">
    <source>
        <dbReference type="Proteomes" id="UP001153076"/>
    </source>
</evidence>
<dbReference type="PANTHER" id="PTHR47926:SF436">
    <property type="entry name" value="PENTATRICOPEPTIDE REPEAT-CONTAINING PROTEIN ELI1, CHLOROPLASTIC-LIKE ISOFORM X2"/>
    <property type="match status" value="1"/>
</dbReference>
<dbReference type="Pfam" id="PF01535">
    <property type="entry name" value="PPR"/>
    <property type="match status" value="4"/>
</dbReference>